<dbReference type="InterPro" id="IPR003820">
    <property type="entry name" value="KdpC"/>
</dbReference>
<dbReference type="Pfam" id="PF02669">
    <property type="entry name" value="KdpC"/>
    <property type="match status" value="1"/>
</dbReference>
<name>A0A1C3UHA7_9HYPH</name>
<keyword evidence="14" id="KW-1185">Reference proteome</keyword>
<comment type="subunit">
    <text evidence="11">The system is composed of three essential subunits: KdpA, KdpB and KdpC.</text>
</comment>
<evidence type="ECO:0000256" key="9">
    <source>
        <dbReference type="ARBA" id="ARBA00023065"/>
    </source>
</evidence>
<evidence type="ECO:0000256" key="11">
    <source>
        <dbReference type="HAMAP-Rule" id="MF_00276"/>
    </source>
</evidence>
<evidence type="ECO:0000256" key="5">
    <source>
        <dbReference type="ARBA" id="ARBA00022741"/>
    </source>
</evidence>
<dbReference type="NCBIfam" id="NF010603">
    <property type="entry name" value="PRK13999.1"/>
    <property type="match status" value="1"/>
</dbReference>
<dbReference type="PANTHER" id="PTHR30042:SF2">
    <property type="entry name" value="POTASSIUM-TRANSPORTING ATPASE KDPC SUBUNIT"/>
    <property type="match status" value="1"/>
</dbReference>
<keyword evidence="7 11" id="KW-0630">Potassium</keyword>
<evidence type="ECO:0000256" key="4">
    <source>
        <dbReference type="ARBA" id="ARBA00022692"/>
    </source>
</evidence>
<evidence type="ECO:0000313" key="13">
    <source>
        <dbReference type="EMBL" id="SCB14805.1"/>
    </source>
</evidence>
<dbReference type="Proteomes" id="UP000199101">
    <property type="component" value="Unassembled WGS sequence"/>
</dbReference>
<organism evidence="13 14">
    <name type="scientific">Rhizobium multihospitium</name>
    <dbReference type="NCBI Taxonomy" id="410764"/>
    <lineage>
        <taxon>Bacteria</taxon>
        <taxon>Pseudomonadati</taxon>
        <taxon>Pseudomonadota</taxon>
        <taxon>Alphaproteobacteria</taxon>
        <taxon>Hyphomicrobiales</taxon>
        <taxon>Rhizobiaceae</taxon>
        <taxon>Rhizobium/Agrobacterium group</taxon>
        <taxon>Rhizobium</taxon>
    </lineage>
</organism>
<evidence type="ECO:0000256" key="12">
    <source>
        <dbReference type="SAM" id="MobiDB-lite"/>
    </source>
</evidence>
<evidence type="ECO:0000256" key="8">
    <source>
        <dbReference type="ARBA" id="ARBA00022989"/>
    </source>
</evidence>
<dbReference type="OrthoDB" id="9788285at2"/>
<comment type="function">
    <text evidence="11">Part of the high-affinity ATP-driven potassium transport (or Kdp) system, which catalyzes the hydrolysis of ATP coupled with the electrogenic transport of potassium into the cytoplasm. This subunit acts as a catalytic chaperone that increases the ATP-binding affinity of the ATP-hydrolyzing subunit KdpB by the formation of a transient KdpB/KdpC/ATP ternary complex.</text>
</comment>
<evidence type="ECO:0000256" key="3">
    <source>
        <dbReference type="ARBA" id="ARBA00022538"/>
    </source>
</evidence>
<evidence type="ECO:0000256" key="7">
    <source>
        <dbReference type="ARBA" id="ARBA00022958"/>
    </source>
</evidence>
<dbReference type="NCBIfam" id="NF001454">
    <property type="entry name" value="PRK00315.1"/>
    <property type="match status" value="1"/>
</dbReference>
<reference evidence="14" key="1">
    <citation type="submission" date="2016-08" db="EMBL/GenBank/DDBJ databases">
        <authorList>
            <person name="Varghese N."/>
            <person name="Submissions Spin"/>
        </authorList>
    </citation>
    <scope>NUCLEOTIDE SEQUENCE [LARGE SCALE GENOMIC DNA]</scope>
    <source>
        <strain evidence="14">HAMBI 2975</strain>
    </source>
</reference>
<dbReference type="RefSeq" id="WP_092707904.1">
    <property type="nucleotide sequence ID" value="NZ_FMAG01000001.1"/>
</dbReference>
<keyword evidence="4 11" id="KW-0812">Transmembrane</keyword>
<proteinExistence type="inferred from homology"/>
<feature type="region of interest" description="Disordered" evidence="12">
    <location>
        <begin position="67"/>
        <end position="102"/>
    </location>
</feature>
<dbReference type="GO" id="GO:0008556">
    <property type="term" value="F:P-type potassium transmembrane transporter activity"/>
    <property type="evidence" value="ECO:0007669"/>
    <property type="project" value="InterPro"/>
</dbReference>
<keyword evidence="2 11" id="KW-1003">Cell membrane</keyword>
<comment type="similarity">
    <text evidence="11">Belongs to the KdpC family.</text>
</comment>
<evidence type="ECO:0000256" key="10">
    <source>
        <dbReference type="ARBA" id="ARBA00023136"/>
    </source>
</evidence>
<dbReference type="GO" id="GO:0005886">
    <property type="term" value="C:plasma membrane"/>
    <property type="evidence" value="ECO:0007669"/>
    <property type="project" value="UniProtKB-SubCell"/>
</dbReference>
<dbReference type="PANTHER" id="PTHR30042">
    <property type="entry name" value="POTASSIUM-TRANSPORTING ATPASE C CHAIN"/>
    <property type="match status" value="1"/>
</dbReference>
<accession>A0A1C3UHA7</accession>
<dbReference type="HAMAP" id="MF_00276">
    <property type="entry name" value="KdpC"/>
    <property type="match status" value="1"/>
</dbReference>
<keyword evidence="10 11" id="KW-0472">Membrane</keyword>
<keyword evidence="3 11" id="KW-0633">Potassium transport</keyword>
<dbReference type="EMBL" id="FMAG01000001">
    <property type="protein sequence ID" value="SCB14805.1"/>
    <property type="molecule type" value="Genomic_DNA"/>
</dbReference>
<sequence length="201" mass="21041">MLKQIRPAIVMIVATTVLTGLAYPLAMTGVAQALFPHQANGSLVEKDGKVIGSTLIGQNFTADKYFHGRPSATTGTDPNDPTKSVSAPYNAANSGGSNLGPTNSSLITRIKGDAATLQAQNPNTPVPIDLLTTSGSGLDPDISPEAAYFQVPRVAKARNMDEAKVKSLVEEAIEPRELGIFGEPVVNVLALNRALDASMTQ</sequence>
<comment type="subcellular location">
    <subcellularLocation>
        <location evidence="11">Cell membrane</location>
        <topology evidence="11">Single-pass membrane protein</topology>
    </subcellularLocation>
</comment>
<keyword evidence="1 11" id="KW-0813">Transport</keyword>
<dbReference type="AlphaFoldDB" id="A0A1C3UHA7"/>
<dbReference type="STRING" id="410764.GA0061103_2196"/>
<protein>
    <recommendedName>
        <fullName evidence="11">Potassium-transporting ATPase KdpC subunit</fullName>
    </recommendedName>
    <alternativeName>
        <fullName evidence="11">ATP phosphohydrolase [potassium-transporting] C chain</fullName>
    </alternativeName>
    <alternativeName>
        <fullName evidence="11">Potassium-binding and translocating subunit C</fullName>
    </alternativeName>
    <alternativeName>
        <fullName evidence="11">Potassium-translocating ATPase C chain</fullName>
    </alternativeName>
</protein>
<dbReference type="PIRSF" id="PIRSF001296">
    <property type="entry name" value="K_ATPase_KdpC"/>
    <property type="match status" value="1"/>
</dbReference>
<evidence type="ECO:0000256" key="1">
    <source>
        <dbReference type="ARBA" id="ARBA00022448"/>
    </source>
</evidence>
<dbReference type="NCBIfam" id="TIGR00681">
    <property type="entry name" value="kdpC"/>
    <property type="match status" value="1"/>
</dbReference>
<keyword evidence="6 11" id="KW-0067">ATP-binding</keyword>
<keyword evidence="9 11" id="KW-0406">Ion transport</keyword>
<evidence type="ECO:0000256" key="2">
    <source>
        <dbReference type="ARBA" id="ARBA00022475"/>
    </source>
</evidence>
<keyword evidence="8 11" id="KW-1133">Transmembrane helix</keyword>
<evidence type="ECO:0000256" key="6">
    <source>
        <dbReference type="ARBA" id="ARBA00022840"/>
    </source>
</evidence>
<feature type="compositionally biased region" description="Polar residues" evidence="12">
    <location>
        <begin position="71"/>
        <end position="102"/>
    </location>
</feature>
<dbReference type="GO" id="GO:0005524">
    <property type="term" value="F:ATP binding"/>
    <property type="evidence" value="ECO:0007669"/>
    <property type="project" value="UniProtKB-UniRule"/>
</dbReference>
<evidence type="ECO:0000313" key="14">
    <source>
        <dbReference type="Proteomes" id="UP000199101"/>
    </source>
</evidence>
<keyword evidence="5 11" id="KW-0547">Nucleotide-binding</keyword>
<gene>
    <name evidence="11" type="primary">kdpC</name>
    <name evidence="13" type="ORF">GA0061103_2196</name>
</gene>